<keyword evidence="2" id="KW-1133">Transmembrane helix</keyword>
<dbReference type="Proteomes" id="UP000305792">
    <property type="component" value="Unassembled WGS sequence"/>
</dbReference>
<comment type="caution">
    <text evidence="4">The sequence shown here is derived from an EMBL/GenBank/DDBJ whole genome shotgun (WGS) entry which is preliminary data.</text>
</comment>
<feature type="transmembrane region" description="Helical" evidence="2">
    <location>
        <begin position="144"/>
        <end position="160"/>
    </location>
</feature>
<dbReference type="PANTHER" id="PTHR42736:SF1">
    <property type="entry name" value="PROTEIN-GLUTAMINE GAMMA-GLUTAMYLTRANSFERASE"/>
    <property type="match status" value="1"/>
</dbReference>
<feature type="transmembrane region" description="Helical" evidence="2">
    <location>
        <begin position="61"/>
        <end position="85"/>
    </location>
</feature>
<feature type="transmembrane region" description="Helical" evidence="2">
    <location>
        <begin position="118"/>
        <end position="137"/>
    </location>
</feature>
<dbReference type="EMBL" id="STGX01000011">
    <property type="protein sequence ID" value="THV27198.1"/>
    <property type="molecule type" value="Genomic_DNA"/>
</dbReference>
<keyword evidence="2" id="KW-0472">Membrane</keyword>
<evidence type="ECO:0000313" key="5">
    <source>
        <dbReference type="Proteomes" id="UP000305792"/>
    </source>
</evidence>
<feature type="region of interest" description="Disordered" evidence="1">
    <location>
        <begin position="551"/>
        <end position="602"/>
    </location>
</feature>
<keyword evidence="2" id="KW-0812">Transmembrane</keyword>
<feature type="transmembrane region" description="Helical" evidence="2">
    <location>
        <begin position="7"/>
        <end position="25"/>
    </location>
</feature>
<feature type="region of interest" description="Disordered" evidence="1">
    <location>
        <begin position="749"/>
        <end position="786"/>
    </location>
</feature>
<protein>
    <recommendedName>
        <fullName evidence="3">Transglutaminase-like domain-containing protein</fullName>
    </recommendedName>
</protein>
<dbReference type="AlphaFoldDB" id="A0A4S8PA94"/>
<evidence type="ECO:0000256" key="1">
    <source>
        <dbReference type="SAM" id="MobiDB-lite"/>
    </source>
</evidence>
<dbReference type="InterPro" id="IPR021878">
    <property type="entry name" value="TgpA_N"/>
</dbReference>
<dbReference type="RefSeq" id="WP_136530541.1">
    <property type="nucleotide sequence ID" value="NZ_STGX01000011.1"/>
</dbReference>
<feature type="transmembrane region" description="Helical" evidence="2">
    <location>
        <begin position="31"/>
        <end position="49"/>
    </location>
</feature>
<dbReference type="OrthoDB" id="9804023at2"/>
<name>A0A4S8PA94_9ACTN</name>
<dbReference type="Pfam" id="PF01841">
    <property type="entry name" value="Transglut_core"/>
    <property type="match status" value="1"/>
</dbReference>
<accession>A0A4S8PA94</accession>
<dbReference type="Pfam" id="PF11992">
    <property type="entry name" value="TgpA_N"/>
    <property type="match status" value="1"/>
</dbReference>
<evidence type="ECO:0000313" key="4">
    <source>
        <dbReference type="EMBL" id="THV27198.1"/>
    </source>
</evidence>
<evidence type="ECO:0000256" key="2">
    <source>
        <dbReference type="SAM" id="Phobius"/>
    </source>
</evidence>
<dbReference type="Gene3D" id="3.10.620.30">
    <property type="match status" value="1"/>
</dbReference>
<feature type="domain" description="Transglutaminase-like" evidence="3">
    <location>
        <begin position="465"/>
        <end position="534"/>
    </location>
</feature>
<dbReference type="InterPro" id="IPR002931">
    <property type="entry name" value="Transglutaminase-like"/>
</dbReference>
<reference evidence="4 5" key="1">
    <citation type="journal article" date="2018" name="Int. J. Syst. Evol. Microbiol.">
        <title>Glycomyces paridis sp. nov., isolated from the medicinal plant Paris polyphylla.</title>
        <authorList>
            <person name="Fang X.M."/>
            <person name="Bai J.L."/>
            <person name="Su J."/>
            <person name="Zhao L.L."/>
            <person name="Liu H.Y."/>
            <person name="Ma B.P."/>
            <person name="Zhang Y.Q."/>
            <person name="Yu L.Y."/>
        </authorList>
    </citation>
    <scope>NUCLEOTIDE SEQUENCE [LARGE SCALE GENOMIC DNA]</scope>
    <source>
        <strain evidence="4 5">CPCC 204357</strain>
    </source>
</reference>
<dbReference type="SMART" id="SM00460">
    <property type="entry name" value="TGc"/>
    <property type="match status" value="1"/>
</dbReference>
<feature type="compositionally biased region" description="Low complexity" evidence="1">
    <location>
        <begin position="757"/>
        <end position="766"/>
    </location>
</feature>
<sequence length="786" mass="82588">MSGQRHATMVAAVTLALTLTPLLGVFDGLGWTFPVLLEITVIAVTGSLLRGAGRGQGLQTLAMLGALLVVLTAGFGGGTALLVIIPTPGTFEHWFELVGTGVADIVVNAPPVAPEGGILFLTMVGVGIVAVLHDMFVVGLRTPALAGLTLLTMYLVPVSVAPEATAWFWFILPAVAYLWILADDNLRRVSAFGHRFTGTGQLVGQGFPSPMARSARWSATAFVTATLVVLAVIPVDTDGLVDRVASDFGGGENYGLGDVNPWAQLSGSLNRPEAVDVLRVTTTDPSPRYLRMHVLDELTNDGFGPNEYDGEEDLDELPGAGGEEEYEAVIENLQLEAPVVPVYGRPTDIDIDGDWNVDADTDVIVGDGSDMGDVDSYTVTYTDATPETAVLAASGGMDPDDPRWAANTDHPDVPDLVETVDGVVSGADSVHEKVMAVLDFLSVENGFRYSLQTADAGSDEAILDFLETRAGYCQQYAAAMAWMLREADVAARVVIGMSQGSRDGDSWVLTSHDYHAWVEVYYDGPGWVTFDPTPAAGVAGSVSFPWAAEPAEPVEQPTDETGATVEPTEAPSEADPSADGASPPAEGEPTDGPTAAAADGTGASGSTFNPAWLALLLLLAVPFMPALWRGGIRRSRLDRGHLNAQSAWAEATDLAADYGVVLSDSLTPRQAGGVLAQAAPGARAAATALGSALAQDRYSPRDAPTEGLGDAVEDLRTELHRLAEPRQRLRARFWPASLAAKFAPRPVEGGSAFARGSAKASATMRSAMRRKRRSNNRGGGSVTGRP</sequence>
<dbReference type="InterPro" id="IPR052901">
    <property type="entry name" value="Bact_TGase-like"/>
</dbReference>
<evidence type="ECO:0000259" key="3">
    <source>
        <dbReference type="SMART" id="SM00460"/>
    </source>
</evidence>
<dbReference type="SUPFAM" id="SSF54001">
    <property type="entry name" value="Cysteine proteinases"/>
    <property type="match status" value="1"/>
</dbReference>
<dbReference type="PANTHER" id="PTHR42736">
    <property type="entry name" value="PROTEIN-GLUTAMINE GAMMA-GLUTAMYLTRANSFERASE"/>
    <property type="match status" value="1"/>
</dbReference>
<dbReference type="InterPro" id="IPR038765">
    <property type="entry name" value="Papain-like_cys_pep_sf"/>
</dbReference>
<feature type="compositionally biased region" description="Gly residues" evidence="1">
    <location>
        <begin position="777"/>
        <end position="786"/>
    </location>
</feature>
<proteinExistence type="predicted"/>
<gene>
    <name evidence="4" type="ORF">E9998_15140</name>
</gene>
<feature type="transmembrane region" description="Helical" evidence="2">
    <location>
        <begin position="611"/>
        <end position="628"/>
    </location>
</feature>
<keyword evidence="5" id="KW-1185">Reference proteome</keyword>
<feature type="compositionally biased region" description="Low complexity" evidence="1">
    <location>
        <begin position="570"/>
        <end position="602"/>
    </location>
</feature>
<organism evidence="4 5">
    <name type="scientific">Glycomyces paridis</name>
    <dbReference type="NCBI Taxonomy" id="2126555"/>
    <lineage>
        <taxon>Bacteria</taxon>
        <taxon>Bacillati</taxon>
        <taxon>Actinomycetota</taxon>
        <taxon>Actinomycetes</taxon>
        <taxon>Glycomycetales</taxon>
        <taxon>Glycomycetaceae</taxon>
        <taxon>Glycomyces</taxon>
    </lineage>
</organism>